<sequence>MNAILLTGGKSSRFGRNKALIKFESEVLIERITKTLKEFFDRVYVVGSDKRTYSFLKGVKLIEDVIPDKGPLEGFISDLVILRFNIIF</sequence>
<dbReference type="AlphaFoldDB" id="A0A3Q9HPX0"/>
<keyword evidence="3" id="KW-1185">Reference proteome</keyword>
<dbReference type="OrthoDB" id="9786803at2"/>
<evidence type="ECO:0000259" key="1">
    <source>
        <dbReference type="Pfam" id="PF12804"/>
    </source>
</evidence>
<evidence type="ECO:0000313" key="3">
    <source>
        <dbReference type="Proteomes" id="UP000267250"/>
    </source>
</evidence>
<feature type="domain" description="MobA-like NTP transferase" evidence="1">
    <location>
        <begin position="3"/>
        <end position="76"/>
    </location>
</feature>
<gene>
    <name evidence="2" type="ORF">BBF96_05400</name>
</gene>
<dbReference type="Gene3D" id="3.90.550.10">
    <property type="entry name" value="Spore Coat Polysaccharide Biosynthesis Protein SpsA, Chain A"/>
    <property type="match status" value="1"/>
</dbReference>
<dbReference type="Pfam" id="PF12804">
    <property type="entry name" value="NTP_transf_3"/>
    <property type="match status" value="1"/>
</dbReference>
<organism evidence="2 3">
    <name type="scientific">Anoxybacter fermentans</name>
    <dbReference type="NCBI Taxonomy" id="1323375"/>
    <lineage>
        <taxon>Bacteria</taxon>
        <taxon>Bacillati</taxon>
        <taxon>Bacillota</taxon>
        <taxon>Clostridia</taxon>
        <taxon>Halanaerobiales</taxon>
        <taxon>Anoxybacter</taxon>
    </lineage>
</organism>
<dbReference type="RefSeq" id="WP_127016211.1">
    <property type="nucleotide sequence ID" value="NZ_CP016379.1"/>
</dbReference>
<dbReference type="GO" id="GO:0016779">
    <property type="term" value="F:nucleotidyltransferase activity"/>
    <property type="evidence" value="ECO:0007669"/>
    <property type="project" value="UniProtKB-ARBA"/>
</dbReference>
<dbReference type="SUPFAM" id="SSF53448">
    <property type="entry name" value="Nucleotide-diphospho-sugar transferases"/>
    <property type="match status" value="1"/>
</dbReference>
<protein>
    <recommendedName>
        <fullName evidence="1">MobA-like NTP transferase domain-containing protein</fullName>
    </recommendedName>
</protein>
<evidence type="ECO:0000313" key="2">
    <source>
        <dbReference type="EMBL" id="AZR72873.1"/>
    </source>
</evidence>
<dbReference type="KEGG" id="aft:BBF96_05400"/>
<name>A0A3Q9HPX0_9FIRM</name>
<dbReference type="EMBL" id="CP016379">
    <property type="protein sequence ID" value="AZR72873.1"/>
    <property type="molecule type" value="Genomic_DNA"/>
</dbReference>
<accession>A0A3Q9HPX0</accession>
<reference evidence="2 3" key="1">
    <citation type="submission" date="2016-07" db="EMBL/GenBank/DDBJ databases">
        <title>Genome and transcriptome analysis of iron-reducing fermentative bacteria Anoxybacter fermentans.</title>
        <authorList>
            <person name="Zeng X."/>
            <person name="Shao Z."/>
        </authorList>
    </citation>
    <scope>NUCLEOTIDE SEQUENCE [LARGE SCALE GENOMIC DNA]</scope>
    <source>
        <strain evidence="2 3">DY22613</strain>
    </source>
</reference>
<dbReference type="InterPro" id="IPR025877">
    <property type="entry name" value="MobA-like_NTP_Trfase"/>
</dbReference>
<proteinExistence type="predicted"/>
<dbReference type="Proteomes" id="UP000267250">
    <property type="component" value="Chromosome"/>
</dbReference>
<dbReference type="InterPro" id="IPR029044">
    <property type="entry name" value="Nucleotide-diphossugar_trans"/>
</dbReference>